<name>A0ABU7Z8Y1_9MICO</name>
<reference evidence="1" key="1">
    <citation type="journal article" date="2024" name="Antonie Van Leeuwenhoek">
        <title>Isoptericola haloaureus sp. nov., a dimorphic actinobacterium isolated from mangrove sediments of southeast India, implicating biosaline agricultural significance through nitrogen fixation and salt tolerance genes.</title>
        <authorList>
            <person name="Prathaban M."/>
            <person name="Prathiviraj R."/>
            <person name="Ravichandran M."/>
            <person name="Natarajan S.D."/>
            <person name="Sobanaa M."/>
            <person name="Hari Krishna Kumar S."/>
            <person name="Chandrasekar V."/>
            <person name="Selvin J."/>
        </authorList>
    </citation>
    <scope>NUCLEOTIDE SEQUENCE</scope>
    <source>
        <strain evidence="1">MP1014</strain>
    </source>
</reference>
<comment type="caution">
    <text evidence="1">The sequence shown here is derived from an EMBL/GenBank/DDBJ whole genome shotgun (WGS) entry which is preliminary data.</text>
</comment>
<reference evidence="1" key="2">
    <citation type="submission" date="2024-02" db="EMBL/GenBank/DDBJ databases">
        <authorList>
            <person name="Prathaban M."/>
            <person name="Mythili R."/>
            <person name="Sharmila Devi N."/>
            <person name="Sobanaa M."/>
            <person name="Prathiviraj R."/>
            <person name="Selvin J."/>
        </authorList>
    </citation>
    <scope>NUCLEOTIDE SEQUENCE</scope>
    <source>
        <strain evidence="1">MP1014</strain>
    </source>
</reference>
<evidence type="ECO:0000313" key="2">
    <source>
        <dbReference type="Proteomes" id="UP001310387"/>
    </source>
</evidence>
<dbReference type="RefSeq" id="WP_332902338.1">
    <property type="nucleotide sequence ID" value="NZ_JBAGLP010000118.1"/>
</dbReference>
<sequence length="147" mass="15475">MDTTTPPQPVRPGDLVLTDDDRLALATTLAAAALPRSRTLCLTWIDAEDRASAVAVPVRDVPEKPDVDDARRFGMVIASVTEQSAAGGSVVAVLCRPGDDTVTDADRAWNAALREQAATHGFRLHGLFVGSASAVRPLAMDDAGWLA</sequence>
<keyword evidence="2" id="KW-1185">Reference proteome</keyword>
<proteinExistence type="predicted"/>
<organism evidence="1 2">
    <name type="scientific">Isoptericola haloaureus</name>
    <dbReference type="NCBI Taxonomy" id="1542902"/>
    <lineage>
        <taxon>Bacteria</taxon>
        <taxon>Bacillati</taxon>
        <taxon>Actinomycetota</taxon>
        <taxon>Actinomycetes</taxon>
        <taxon>Micrococcales</taxon>
        <taxon>Promicromonosporaceae</taxon>
        <taxon>Isoptericola</taxon>
    </lineage>
</organism>
<evidence type="ECO:0000313" key="1">
    <source>
        <dbReference type="EMBL" id="MEG3615725.1"/>
    </source>
</evidence>
<dbReference type="Proteomes" id="UP001310387">
    <property type="component" value="Unassembled WGS sequence"/>
</dbReference>
<gene>
    <name evidence="1" type="ORF">V5O49_11375</name>
</gene>
<protein>
    <submittedName>
        <fullName evidence="1">Uncharacterized protein</fullName>
    </submittedName>
</protein>
<accession>A0ABU7Z8Y1</accession>
<dbReference type="EMBL" id="JBAGLP010000118">
    <property type="protein sequence ID" value="MEG3615725.1"/>
    <property type="molecule type" value="Genomic_DNA"/>
</dbReference>